<evidence type="ECO:0000256" key="1">
    <source>
        <dbReference type="SAM" id="Coils"/>
    </source>
</evidence>
<keyword evidence="4" id="KW-1185">Reference proteome</keyword>
<evidence type="ECO:0000313" key="3">
    <source>
        <dbReference type="EMBL" id="KJZ76537.1"/>
    </source>
</evidence>
<dbReference type="Proteomes" id="UP000054481">
    <property type="component" value="Unassembled WGS sequence"/>
</dbReference>
<evidence type="ECO:0000256" key="2">
    <source>
        <dbReference type="SAM" id="MobiDB-lite"/>
    </source>
</evidence>
<dbReference type="OrthoDB" id="5396360at2759"/>
<accession>A0A0F8A1V4</accession>
<feature type="coiled-coil region" evidence="1">
    <location>
        <begin position="237"/>
        <end position="334"/>
    </location>
</feature>
<sequence>MDLVVCKCAKCDFTLGSILNLWIQIGKKYITPVTQMEDAPFKLSTAGVIREGEPDTLVSGCELQDAECAKCHVNLGQTCLSSPVNHVLNDGQAIFRIASVTLKRAKDLRRKVEPKIKRVLSLKNQTPSADEGARAPRDEREAPDSSKPTNQTGSLNFMQVQAELDSQRENINRIGATGMQVVSNFETVIARVDRQLQQLKESIESVHKGRDDQHAEVRALKTELLDVRVDCQNNPVLARLDQQLQTTDRVVTELRQALSQSRSETEALRDQLTTAQHNLQEMRDEAASLRAEASESSQAVQESVGAVKDYACEVSALRREVKQLRAELAQERTQPQAAEPESFSSHELDILASSISKIGNRASQVESLQMEFELFRTRLQRLEARPLATSANQSRAAPATASEPMSLDNDDKPGYEGAMRRKRILAGRDDTQSFDKTPHKRQALSPSDLDSGVSMGRSRADELYGSSPNTRSVARTGTRRTRAGLGQYGKTRLESWANSG</sequence>
<gene>
    <name evidence="3" type="ORF">HIM_03873</name>
</gene>
<dbReference type="EMBL" id="KQ030510">
    <property type="protein sequence ID" value="KJZ76537.1"/>
    <property type="molecule type" value="Genomic_DNA"/>
</dbReference>
<protein>
    <recommendedName>
        <fullName evidence="5">Yippee/Mis18/Cereblon domain-containing protein</fullName>
    </recommendedName>
</protein>
<evidence type="ECO:0000313" key="4">
    <source>
        <dbReference type="Proteomes" id="UP000054481"/>
    </source>
</evidence>
<feature type="region of interest" description="Disordered" evidence="2">
    <location>
        <begin position="119"/>
        <end position="155"/>
    </location>
</feature>
<dbReference type="Gene3D" id="1.10.287.1490">
    <property type="match status" value="1"/>
</dbReference>
<keyword evidence="1" id="KW-0175">Coiled coil</keyword>
<evidence type="ECO:0008006" key="5">
    <source>
        <dbReference type="Google" id="ProtNLM"/>
    </source>
</evidence>
<feature type="compositionally biased region" description="Polar residues" evidence="2">
    <location>
        <begin position="146"/>
        <end position="155"/>
    </location>
</feature>
<organism evidence="3 4">
    <name type="scientific">Hirsutella minnesotensis 3608</name>
    <dbReference type="NCBI Taxonomy" id="1043627"/>
    <lineage>
        <taxon>Eukaryota</taxon>
        <taxon>Fungi</taxon>
        <taxon>Dikarya</taxon>
        <taxon>Ascomycota</taxon>
        <taxon>Pezizomycotina</taxon>
        <taxon>Sordariomycetes</taxon>
        <taxon>Hypocreomycetidae</taxon>
        <taxon>Hypocreales</taxon>
        <taxon>Ophiocordycipitaceae</taxon>
        <taxon>Hirsutella</taxon>
    </lineage>
</organism>
<name>A0A0F8A1V4_9HYPO</name>
<proteinExistence type="predicted"/>
<dbReference type="AlphaFoldDB" id="A0A0F8A1V4"/>
<reference evidence="3 4" key="1">
    <citation type="journal article" date="2014" name="Genome Biol. Evol.">
        <title>Comparative genomics and transcriptomics analyses reveal divergent lifestyle features of nematode endoparasitic fungus Hirsutella minnesotensis.</title>
        <authorList>
            <person name="Lai Y."/>
            <person name="Liu K."/>
            <person name="Zhang X."/>
            <person name="Zhang X."/>
            <person name="Li K."/>
            <person name="Wang N."/>
            <person name="Shu C."/>
            <person name="Wu Y."/>
            <person name="Wang C."/>
            <person name="Bushley K.E."/>
            <person name="Xiang M."/>
            <person name="Liu X."/>
        </authorList>
    </citation>
    <scope>NUCLEOTIDE SEQUENCE [LARGE SCALE GENOMIC DNA]</scope>
    <source>
        <strain evidence="3 4">3608</strain>
    </source>
</reference>
<feature type="region of interest" description="Disordered" evidence="2">
    <location>
        <begin position="386"/>
        <end position="500"/>
    </location>
</feature>
<feature type="compositionally biased region" description="Basic and acidic residues" evidence="2">
    <location>
        <begin position="131"/>
        <end position="144"/>
    </location>
</feature>
<feature type="compositionally biased region" description="Basic and acidic residues" evidence="2">
    <location>
        <begin position="426"/>
        <end position="437"/>
    </location>
</feature>